<evidence type="ECO:0000256" key="1">
    <source>
        <dbReference type="SAM" id="MobiDB-lite"/>
    </source>
</evidence>
<feature type="compositionally biased region" description="Basic residues" evidence="1">
    <location>
        <begin position="46"/>
        <end position="56"/>
    </location>
</feature>
<gene>
    <name evidence="4" type="ORF">N7456_001109</name>
</gene>
<reference evidence="4" key="1">
    <citation type="submission" date="2022-11" db="EMBL/GenBank/DDBJ databases">
        <authorList>
            <person name="Petersen C."/>
        </authorList>
    </citation>
    <scope>NUCLEOTIDE SEQUENCE</scope>
    <source>
        <strain evidence="4">IBT 30069</strain>
    </source>
</reference>
<feature type="transmembrane region" description="Helical" evidence="2">
    <location>
        <begin position="139"/>
        <end position="165"/>
    </location>
</feature>
<dbReference type="Gene3D" id="3.40.630.30">
    <property type="match status" value="1"/>
</dbReference>
<dbReference type="GO" id="GO:0016747">
    <property type="term" value="F:acyltransferase activity, transferring groups other than amino-acyl groups"/>
    <property type="evidence" value="ECO:0007669"/>
    <property type="project" value="InterPro"/>
</dbReference>
<dbReference type="Proteomes" id="UP001149165">
    <property type="component" value="Unassembled WGS sequence"/>
</dbReference>
<feature type="transmembrane region" description="Helical" evidence="2">
    <location>
        <begin position="112"/>
        <end position="133"/>
    </location>
</feature>
<dbReference type="SUPFAM" id="SSF55729">
    <property type="entry name" value="Acyl-CoA N-acyltransferases (Nat)"/>
    <property type="match status" value="1"/>
</dbReference>
<dbReference type="EMBL" id="JAPQKH010000001">
    <property type="protein sequence ID" value="KAJ5116761.1"/>
    <property type="molecule type" value="Genomic_DNA"/>
</dbReference>
<dbReference type="InterPro" id="IPR016181">
    <property type="entry name" value="Acyl_CoA_acyltransferase"/>
</dbReference>
<feature type="compositionally biased region" description="Basic residues" evidence="1">
    <location>
        <begin position="9"/>
        <end position="23"/>
    </location>
</feature>
<keyword evidence="2" id="KW-0472">Membrane</keyword>
<proteinExistence type="predicted"/>
<feature type="domain" description="N-acetyltransferase" evidence="3">
    <location>
        <begin position="270"/>
        <end position="361"/>
    </location>
</feature>
<evidence type="ECO:0000313" key="5">
    <source>
        <dbReference type="Proteomes" id="UP001149165"/>
    </source>
</evidence>
<keyword evidence="2" id="KW-1133">Transmembrane helix</keyword>
<keyword evidence="2" id="KW-0812">Transmembrane</keyword>
<protein>
    <recommendedName>
        <fullName evidence="3">N-acetyltransferase domain-containing protein</fullName>
    </recommendedName>
</protein>
<comment type="caution">
    <text evidence="4">The sequence shown here is derived from an EMBL/GenBank/DDBJ whole genome shotgun (WGS) entry which is preliminary data.</text>
</comment>
<feature type="region of interest" description="Disordered" evidence="1">
    <location>
        <begin position="1"/>
        <end position="76"/>
    </location>
</feature>
<reference evidence="4" key="2">
    <citation type="journal article" date="2023" name="IMA Fungus">
        <title>Comparative genomic study of the Penicillium genus elucidates a diverse pangenome and 15 lateral gene transfer events.</title>
        <authorList>
            <person name="Petersen C."/>
            <person name="Sorensen T."/>
            <person name="Nielsen M.R."/>
            <person name="Sondergaard T.E."/>
            <person name="Sorensen J.L."/>
            <person name="Fitzpatrick D.A."/>
            <person name="Frisvad J.C."/>
            <person name="Nielsen K.L."/>
        </authorList>
    </citation>
    <scope>NUCLEOTIDE SEQUENCE</scope>
    <source>
        <strain evidence="4">IBT 30069</strain>
    </source>
</reference>
<dbReference type="Pfam" id="PF00583">
    <property type="entry name" value="Acetyltransf_1"/>
    <property type="match status" value="1"/>
</dbReference>
<dbReference type="AlphaFoldDB" id="A0A9W9KSZ5"/>
<dbReference type="InterPro" id="IPR000182">
    <property type="entry name" value="GNAT_dom"/>
</dbReference>
<accession>A0A9W9KSZ5</accession>
<evidence type="ECO:0000313" key="4">
    <source>
        <dbReference type="EMBL" id="KAJ5116761.1"/>
    </source>
</evidence>
<organism evidence="4 5">
    <name type="scientific">Penicillium angulare</name>
    <dbReference type="NCBI Taxonomy" id="116970"/>
    <lineage>
        <taxon>Eukaryota</taxon>
        <taxon>Fungi</taxon>
        <taxon>Dikarya</taxon>
        <taxon>Ascomycota</taxon>
        <taxon>Pezizomycotina</taxon>
        <taxon>Eurotiomycetes</taxon>
        <taxon>Eurotiomycetidae</taxon>
        <taxon>Eurotiales</taxon>
        <taxon>Aspergillaceae</taxon>
        <taxon>Penicillium</taxon>
    </lineage>
</organism>
<dbReference type="OrthoDB" id="5343688at2759"/>
<dbReference type="CDD" id="cd04301">
    <property type="entry name" value="NAT_SF"/>
    <property type="match status" value="1"/>
</dbReference>
<sequence length="438" mass="50784">MSEETEIKKRSRSHTRKHSHSRSRSVSTSGLRSRHKDRKSKDKSKDKKKSKSKHRKEKQEQNAEEQDPNSPFPLDEGLLTMQATSETDLITALNLISDSVAQQRQKTSSAILHHYLFPLSMLSVASFIYNRIYQDPEDIILVLTFWFMALLMSLKLVGYLTAGYIPEAERVGRWSWLFGMEWVKRFEEDFVPHPSGEGNGDTGPGLPIVDARFQEWIQFQDFWIRAPGGDALIADKWVQERCTAYKKKIGSLPRSDPKNATETVCVASGWKRDVIFVTRFKGKIIATIVLRIVPVDMDVVTHLQRFGLTNESTYFDAVPIFNTARMKAVIRAWTVMQMYREHGIGKEILEFAIEWVREHGFGGPEFASDHVNSLRIVWDFFYRDVERMERRAKDMLIRERERIEARANEIQERQREVFGTEMKVEAVFGTEDVKVSQE</sequence>
<keyword evidence="5" id="KW-1185">Reference proteome</keyword>
<name>A0A9W9KSZ5_9EURO</name>
<evidence type="ECO:0000259" key="3">
    <source>
        <dbReference type="Pfam" id="PF00583"/>
    </source>
</evidence>
<evidence type="ECO:0000256" key="2">
    <source>
        <dbReference type="SAM" id="Phobius"/>
    </source>
</evidence>